<dbReference type="Pfam" id="PF25917">
    <property type="entry name" value="BSH_RND"/>
    <property type="match status" value="1"/>
</dbReference>
<dbReference type="EMBL" id="UFSM01000001">
    <property type="protein sequence ID" value="SUU87318.1"/>
    <property type="molecule type" value="Genomic_DNA"/>
</dbReference>
<dbReference type="Pfam" id="PF25954">
    <property type="entry name" value="Beta-barrel_RND_2"/>
    <property type="match status" value="1"/>
</dbReference>
<dbReference type="Gene3D" id="2.40.420.20">
    <property type="match status" value="1"/>
</dbReference>
<dbReference type="GO" id="GO:1990281">
    <property type="term" value="C:efflux pump complex"/>
    <property type="evidence" value="ECO:0007669"/>
    <property type="project" value="TreeGrafter"/>
</dbReference>
<feature type="chain" id="PRO_5016804899" evidence="3">
    <location>
        <begin position="18"/>
        <end position="355"/>
    </location>
</feature>
<evidence type="ECO:0000256" key="2">
    <source>
        <dbReference type="SAM" id="Coils"/>
    </source>
</evidence>
<keyword evidence="3" id="KW-0732">Signal</keyword>
<evidence type="ECO:0000259" key="4">
    <source>
        <dbReference type="Pfam" id="PF25917"/>
    </source>
</evidence>
<dbReference type="InterPro" id="IPR058625">
    <property type="entry name" value="MdtA-like_BSH"/>
</dbReference>
<dbReference type="RefSeq" id="WP_115729843.1">
    <property type="nucleotide sequence ID" value="NZ_BAAAVY010000033.1"/>
</dbReference>
<evidence type="ECO:0000256" key="3">
    <source>
        <dbReference type="SAM" id="SignalP"/>
    </source>
</evidence>
<accession>A0A380WF23</accession>
<feature type="coiled-coil region" evidence="2">
    <location>
        <begin position="135"/>
        <end position="162"/>
    </location>
</feature>
<dbReference type="Gene3D" id="1.10.287.470">
    <property type="entry name" value="Helix hairpin bin"/>
    <property type="match status" value="1"/>
</dbReference>
<dbReference type="Gene3D" id="2.40.50.100">
    <property type="match status" value="1"/>
</dbReference>
<dbReference type="GO" id="GO:0015562">
    <property type="term" value="F:efflux transmembrane transporter activity"/>
    <property type="evidence" value="ECO:0007669"/>
    <property type="project" value="TreeGrafter"/>
</dbReference>
<protein>
    <submittedName>
        <fullName evidence="6">Efflux pump periplasmic linker BepF</fullName>
    </submittedName>
</protein>
<dbReference type="NCBIfam" id="TIGR01730">
    <property type="entry name" value="RND_mfp"/>
    <property type="match status" value="1"/>
</dbReference>
<dbReference type="InterPro" id="IPR058792">
    <property type="entry name" value="Beta-barrel_RND_2"/>
</dbReference>
<dbReference type="PANTHER" id="PTHR30469">
    <property type="entry name" value="MULTIDRUG RESISTANCE PROTEIN MDTA"/>
    <property type="match status" value="1"/>
</dbReference>
<evidence type="ECO:0000313" key="6">
    <source>
        <dbReference type="EMBL" id="SUU87318.1"/>
    </source>
</evidence>
<evidence type="ECO:0000313" key="7">
    <source>
        <dbReference type="Proteomes" id="UP000254701"/>
    </source>
</evidence>
<reference evidence="6 7" key="1">
    <citation type="submission" date="2018-06" db="EMBL/GenBank/DDBJ databases">
        <authorList>
            <consortium name="Pathogen Informatics"/>
            <person name="Doyle S."/>
        </authorList>
    </citation>
    <scope>NUCLEOTIDE SEQUENCE [LARGE SCALE GENOMIC DNA]</scope>
    <source>
        <strain evidence="6 7">NCTC10684</strain>
    </source>
</reference>
<dbReference type="Gene3D" id="2.40.30.170">
    <property type="match status" value="1"/>
</dbReference>
<feature type="domain" description="CusB-like beta-barrel" evidence="5">
    <location>
        <begin position="205"/>
        <end position="274"/>
    </location>
</feature>
<dbReference type="AlphaFoldDB" id="A0A380WF23"/>
<dbReference type="Proteomes" id="UP000254701">
    <property type="component" value="Unassembled WGS sequence"/>
</dbReference>
<dbReference type="PANTHER" id="PTHR30469:SF15">
    <property type="entry name" value="HLYD FAMILY OF SECRETION PROTEINS"/>
    <property type="match status" value="1"/>
</dbReference>
<feature type="domain" description="Multidrug resistance protein MdtA-like barrel-sandwich hybrid" evidence="4">
    <location>
        <begin position="62"/>
        <end position="193"/>
    </location>
</feature>
<comment type="similarity">
    <text evidence="1">Belongs to the membrane fusion protein (MFP) (TC 8.A.1) family.</text>
</comment>
<dbReference type="OrthoDB" id="9813967at2"/>
<keyword evidence="2" id="KW-0175">Coiled coil</keyword>
<organism evidence="6 7">
    <name type="scientific">Aminobacter aminovorans</name>
    <name type="common">Chelatobacter heintzii</name>
    <dbReference type="NCBI Taxonomy" id="83263"/>
    <lineage>
        <taxon>Bacteria</taxon>
        <taxon>Pseudomonadati</taxon>
        <taxon>Pseudomonadota</taxon>
        <taxon>Alphaproteobacteria</taxon>
        <taxon>Hyphomicrobiales</taxon>
        <taxon>Phyllobacteriaceae</taxon>
        <taxon>Aminobacter</taxon>
    </lineage>
</organism>
<proteinExistence type="inferred from homology"/>
<feature type="signal peptide" evidence="3">
    <location>
        <begin position="1"/>
        <end position="17"/>
    </location>
</feature>
<name>A0A380WF23_AMIAI</name>
<dbReference type="InterPro" id="IPR006143">
    <property type="entry name" value="RND_pump_MFP"/>
</dbReference>
<dbReference type="PROSITE" id="PS51257">
    <property type="entry name" value="PROKAR_LIPOPROTEIN"/>
    <property type="match status" value="1"/>
</dbReference>
<sequence>MRFKTSMLALVSLLALAACSEAEAPPPEVIRPVLSTVVEPHGQTAQGFAGTIQPEFSADLAFRLLGRLVARDVGVGDMVTKGETLAAIDPLALELAAQAARADLTTAEAQFANAAASEERQRSLLAESNTSQAVYDSAKQALDSAAANVERTRAALAKSEEQLGYARLFSDFDGIVTAVGAEVGQTVSPGQMVVTVARSDAREAVVDVPDQMATSLRDGDEFEVALQMLPSLRVKAHVREIAPQADAATRTRRVRLALSEPPTAFRLGSTVTATQLSKTDEAIDLPLTALLEKDGKSFVWVVDPGASTVSLQAVEVKAKGGANFTAGGISAGTRVVTAGVRSLAEGQKVRIPEGA</sequence>
<gene>
    <name evidence="6" type="primary">bepF_1</name>
    <name evidence="6" type="ORF">NCTC10684_00510</name>
</gene>
<evidence type="ECO:0000259" key="5">
    <source>
        <dbReference type="Pfam" id="PF25954"/>
    </source>
</evidence>
<dbReference type="SUPFAM" id="SSF111369">
    <property type="entry name" value="HlyD-like secretion proteins"/>
    <property type="match status" value="1"/>
</dbReference>
<evidence type="ECO:0000256" key="1">
    <source>
        <dbReference type="ARBA" id="ARBA00009477"/>
    </source>
</evidence>